<evidence type="ECO:0000313" key="2">
    <source>
        <dbReference type="EMBL" id="GFR39703.1"/>
    </source>
</evidence>
<keyword evidence="3" id="KW-1185">Reference proteome</keyword>
<evidence type="ECO:0000256" key="1">
    <source>
        <dbReference type="SAM" id="MobiDB-lite"/>
    </source>
</evidence>
<reference evidence="2 3" key="1">
    <citation type="journal article" date="2021" name="Sci. Rep.">
        <title>Genome sequencing of the multicellular alga Astrephomene provides insights into convergent evolution of germ-soma differentiation.</title>
        <authorList>
            <person name="Yamashita S."/>
            <person name="Yamamoto K."/>
            <person name="Matsuzaki R."/>
            <person name="Suzuki S."/>
            <person name="Yamaguchi H."/>
            <person name="Hirooka S."/>
            <person name="Minakuchi Y."/>
            <person name="Miyagishima S."/>
            <person name="Kawachi M."/>
            <person name="Toyoda A."/>
            <person name="Nozaki H."/>
        </authorList>
    </citation>
    <scope>NUCLEOTIDE SEQUENCE [LARGE SCALE GENOMIC DNA]</scope>
    <source>
        <strain evidence="2 3">NIES-4017</strain>
    </source>
</reference>
<evidence type="ECO:0000313" key="3">
    <source>
        <dbReference type="Proteomes" id="UP001054857"/>
    </source>
</evidence>
<name>A0AAD3DDL3_9CHLO</name>
<comment type="caution">
    <text evidence="2">The sequence shown here is derived from an EMBL/GenBank/DDBJ whole genome shotgun (WGS) entry which is preliminary data.</text>
</comment>
<proteinExistence type="predicted"/>
<organism evidence="2 3">
    <name type="scientific">Astrephomene gubernaculifera</name>
    <dbReference type="NCBI Taxonomy" id="47775"/>
    <lineage>
        <taxon>Eukaryota</taxon>
        <taxon>Viridiplantae</taxon>
        <taxon>Chlorophyta</taxon>
        <taxon>core chlorophytes</taxon>
        <taxon>Chlorophyceae</taxon>
        <taxon>CS clade</taxon>
        <taxon>Chlamydomonadales</taxon>
        <taxon>Astrephomenaceae</taxon>
        <taxon>Astrephomene</taxon>
    </lineage>
</organism>
<dbReference type="AlphaFoldDB" id="A0AAD3DDL3"/>
<dbReference type="InterPro" id="IPR019370">
    <property type="entry name" value="E2F-assoc_phosphoprotein"/>
</dbReference>
<evidence type="ECO:0008006" key="4">
    <source>
        <dbReference type="Google" id="ProtNLM"/>
    </source>
</evidence>
<gene>
    <name evidence="2" type="ORF">Agub_g182</name>
</gene>
<protein>
    <recommendedName>
        <fullName evidence="4">E2F-associated phosphoprotein</fullName>
    </recommendedName>
</protein>
<feature type="non-terminal residue" evidence="2">
    <location>
        <position position="117"/>
    </location>
</feature>
<dbReference type="PANTHER" id="PTHR15967">
    <property type="entry name" value="E2F-ASSOCIATED PHOSPHOPROTEIN"/>
    <property type="match status" value="1"/>
</dbReference>
<feature type="compositionally biased region" description="Gly residues" evidence="1">
    <location>
        <begin position="1"/>
        <end position="10"/>
    </location>
</feature>
<dbReference type="EMBL" id="BMAR01000001">
    <property type="protein sequence ID" value="GFR39703.1"/>
    <property type="molecule type" value="Genomic_DNA"/>
</dbReference>
<feature type="compositionally biased region" description="Acidic residues" evidence="1">
    <location>
        <begin position="39"/>
        <end position="50"/>
    </location>
</feature>
<sequence>GASGGRGARGGAAAAATGGEEDDDDTSSTGSDQQQEPDPFYDEAADDADEAWANRQRGGRVSDAVLSCPGCFTTLCIDCQRHEKFHQQYRAMFVMNCQVEEEGEEDGGAGFNPASPE</sequence>
<feature type="non-terminal residue" evidence="2">
    <location>
        <position position="1"/>
    </location>
</feature>
<dbReference type="PANTHER" id="PTHR15967:SF0">
    <property type="entry name" value="E2F-ASSOCIATED PHOSPHOPROTEIN"/>
    <property type="match status" value="1"/>
</dbReference>
<dbReference type="GO" id="GO:0005634">
    <property type="term" value="C:nucleus"/>
    <property type="evidence" value="ECO:0007669"/>
    <property type="project" value="TreeGrafter"/>
</dbReference>
<feature type="region of interest" description="Disordered" evidence="1">
    <location>
        <begin position="1"/>
        <end position="60"/>
    </location>
</feature>
<accession>A0AAD3DDL3</accession>
<dbReference type="Proteomes" id="UP001054857">
    <property type="component" value="Unassembled WGS sequence"/>
</dbReference>
<dbReference type="Pfam" id="PF10238">
    <property type="entry name" value="Eapp_C"/>
    <property type="match status" value="1"/>
</dbReference>